<evidence type="ECO:0000259" key="4">
    <source>
        <dbReference type="Pfam" id="PF11611"/>
    </source>
</evidence>
<keyword evidence="1 3" id="KW-0732">Signal</keyword>
<feature type="region of interest" description="Disordered" evidence="2">
    <location>
        <begin position="28"/>
        <end position="54"/>
    </location>
</feature>
<gene>
    <name evidence="5" type="ORF">KTA_28440</name>
</gene>
<protein>
    <recommendedName>
        <fullName evidence="4">DUF4352 domain-containing protein</fullName>
    </recommendedName>
</protein>
<feature type="domain" description="DUF4352" evidence="4">
    <location>
        <begin position="61"/>
        <end position="176"/>
    </location>
</feature>
<feature type="signal peptide" evidence="3">
    <location>
        <begin position="1"/>
        <end position="20"/>
    </location>
</feature>
<organism evidence="5">
    <name type="scientific">Thermogemmatispora argillosa</name>
    <dbReference type="NCBI Taxonomy" id="2045280"/>
    <lineage>
        <taxon>Bacteria</taxon>
        <taxon>Bacillati</taxon>
        <taxon>Chloroflexota</taxon>
        <taxon>Ktedonobacteria</taxon>
        <taxon>Thermogemmatisporales</taxon>
        <taxon>Thermogemmatisporaceae</taxon>
        <taxon>Thermogemmatispora</taxon>
    </lineage>
</organism>
<sequence length="187" mass="19431">MKRILSVVVGVGLILMALLACGESAGGSSSNTGTAVTPASSTSAGKSTGATATSAPANQHFKVGQAVKVGDTWLVTVLGTKTSDGDEFSHPKAGHTYLLIDVSLKNLSNSEQEVSSLMNFTLRDSSGQQMDVAIVSSAPKSPDGKVEAGEQIRGTLAYEVPRSEHQYTLAFVSDLLDSGQTIWDITI</sequence>
<reference evidence="5" key="1">
    <citation type="submission" date="2018-12" db="EMBL/GenBank/DDBJ databases">
        <title>Novel natural products biosynthetic potential of the class Ktedonobacteria.</title>
        <authorList>
            <person name="Zheng Y."/>
            <person name="Saitou A."/>
            <person name="Wang C.M."/>
            <person name="Toyoda A."/>
            <person name="Minakuchi Y."/>
            <person name="Sekiguchi Y."/>
            <person name="Ueda K."/>
            <person name="Takano H."/>
            <person name="Sakai Y."/>
            <person name="Yokota A."/>
            <person name="Yabe S."/>
        </authorList>
    </citation>
    <scope>NUCLEOTIDE SEQUENCE</scope>
    <source>
        <strain evidence="5">A3-2</strain>
    </source>
</reference>
<evidence type="ECO:0000256" key="3">
    <source>
        <dbReference type="SAM" id="SignalP"/>
    </source>
</evidence>
<dbReference type="AlphaFoldDB" id="A0A455T6U8"/>
<evidence type="ECO:0000256" key="2">
    <source>
        <dbReference type="SAM" id="MobiDB-lite"/>
    </source>
</evidence>
<dbReference type="Pfam" id="PF11611">
    <property type="entry name" value="DUF4352"/>
    <property type="match status" value="1"/>
</dbReference>
<dbReference type="EMBL" id="AP019377">
    <property type="protein sequence ID" value="BBH94645.1"/>
    <property type="molecule type" value="Genomic_DNA"/>
</dbReference>
<accession>A0A455T6U8</accession>
<feature type="chain" id="PRO_5019823833" description="DUF4352 domain-containing protein" evidence="3">
    <location>
        <begin position="21"/>
        <end position="187"/>
    </location>
</feature>
<evidence type="ECO:0000313" key="5">
    <source>
        <dbReference type="EMBL" id="BBH94645.1"/>
    </source>
</evidence>
<dbReference type="PROSITE" id="PS51257">
    <property type="entry name" value="PROKAR_LIPOPROTEIN"/>
    <property type="match status" value="1"/>
</dbReference>
<dbReference type="Gene3D" id="2.60.40.1240">
    <property type="match status" value="1"/>
</dbReference>
<evidence type="ECO:0000256" key="1">
    <source>
        <dbReference type="ARBA" id="ARBA00022729"/>
    </source>
</evidence>
<proteinExistence type="predicted"/>
<dbReference type="InterPro" id="IPR029050">
    <property type="entry name" value="Immunoprotect_excell_Ig-like"/>
</dbReference>
<dbReference type="InterPro" id="IPR029051">
    <property type="entry name" value="DUF4352"/>
</dbReference>
<name>A0A455T6U8_9CHLR</name>